<accession>A0A6N9I3V6</accession>
<organism evidence="2 3">
    <name type="scientific">Furfurilactobacillus milii</name>
    <dbReference type="NCBI Taxonomy" id="2888272"/>
    <lineage>
        <taxon>Bacteria</taxon>
        <taxon>Bacillati</taxon>
        <taxon>Bacillota</taxon>
        <taxon>Bacilli</taxon>
        <taxon>Lactobacillales</taxon>
        <taxon>Lactobacillaceae</taxon>
        <taxon>Furfurilactobacillus</taxon>
    </lineage>
</organism>
<dbReference type="SUPFAM" id="SSF52218">
    <property type="entry name" value="Flavoproteins"/>
    <property type="match status" value="1"/>
</dbReference>
<sequence>MRRTLKVLLAIVVIGGTVLGFMSEGNAAVKHRSAAKRTVIIFYSQTNNTTRLAHKIHKESGVDVIRIKPQKAYPSDGDAINARVRREHRSNQYDQLLNVPSSLKKYDRVLVGFPIWSNDVAYPIQSFLSQNQSKLAGKRIEPFSTSASADSSAIKQSVRTIKRLVPDAHVEKGLNLTSGDTNTKKVKDWVKTVVFKR</sequence>
<dbReference type="OrthoDB" id="2049760at2"/>
<dbReference type="PANTHER" id="PTHR39201:SF1">
    <property type="entry name" value="FLAVODOXIN-LIKE DOMAIN-CONTAINING PROTEIN"/>
    <property type="match status" value="1"/>
</dbReference>
<dbReference type="RefSeq" id="WP_161004038.1">
    <property type="nucleotide sequence ID" value="NZ_WEZQ01000017.1"/>
</dbReference>
<dbReference type="GO" id="GO:0016651">
    <property type="term" value="F:oxidoreductase activity, acting on NAD(P)H"/>
    <property type="evidence" value="ECO:0007669"/>
    <property type="project" value="UniProtKB-ARBA"/>
</dbReference>
<gene>
    <name evidence="2" type="ORF">GB993_09170</name>
</gene>
<dbReference type="PANTHER" id="PTHR39201">
    <property type="entry name" value="EXPORTED PROTEIN-RELATED"/>
    <property type="match status" value="1"/>
</dbReference>
<name>A0A6N9I3V6_9LACO</name>
<evidence type="ECO:0000259" key="1">
    <source>
        <dbReference type="PROSITE" id="PS50902"/>
    </source>
</evidence>
<dbReference type="InterPro" id="IPR008254">
    <property type="entry name" value="Flavodoxin/NO_synth"/>
</dbReference>
<dbReference type="InterPro" id="IPR029039">
    <property type="entry name" value="Flavoprotein-like_sf"/>
</dbReference>
<protein>
    <recommendedName>
        <fullName evidence="1">Flavodoxin-like domain-containing protein</fullName>
    </recommendedName>
</protein>
<dbReference type="GO" id="GO:0010181">
    <property type="term" value="F:FMN binding"/>
    <property type="evidence" value="ECO:0007669"/>
    <property type="project" value="InterPro"/>
</dbReference>
<reference evidence="2 3" key="1">
    <citation type="journal article" date="2019" name="Appl. Environ. Microbiol.">
        <title>Genetic determinants of hydroxycinnamic acid metabolism in heterofermentative lactobacilli.</title>
        <authorList>
            <person name="Gaur G."/>
            <person name="Oh J.H."/>
            <person name="Filannino P."/>
            <person name="Gobbetti M."/>
            <person name="van Pijkeren J.P."/>
            <person name="Ganzle M.G."/>
        </authorList>
    </citation>
    <scope>NUCLEOTIDE SEQUENCE [LARGE SCALE GENOMIC DNA]</scope>
    <source>
        <strain evidence="2 3">C5</strain>
    </source>
</reference>
<dbReference type="Pfam" id="PF12682">
    <property type="entry name" value="Flavodoxin_4"/>
    <property type="match status" value="1"/>
</dbReference>
<proteinExistence type="predicted"/>
<comment type="caution">
    <text evidence="2">The sequence shown here is derived from an EMBL/GenBank/DDBJ whole genome shotgun (WGS) entry which is preliminary data.</text>
</comment>
<dbReference type="Gene3D" id="3.40.50.360">
    <property type="match status" value="1"/>
</dbReference>
<dbReference type="AlphaFoldDB" id="A0A6N9I3V6"/>
<feature type="domain" description="Flavodoxin-like" evidence="1">
    <location>
        <begin position="38"/>
        <end position="194"/>
    </location>
</feature>
<dbReference type="EMBL" id="WEZQ01000017">
    <property type="protein sequence ID" value="MYV17671.1"/>
    <property type="molecule type" value="Genomic_DNA"/>
</dbReference>
<evidence type="ECO:0000313" key="3">
    <source>
        <dbReference type="Proteomes" id="UP000449209"/>
    </source>
</evidence>
<evidence type="ECO:0000313" key="2">
    <source>
        <dbReference type="EMBL" id="MYV17671.1"/>
    </source>
</evidence>
<dbReference type="Proteomes" id="UP000449209">
    <property type="component" value="Unassembled WGS sequence"/>
</dbReference>
<dbReference type="PROSITE" id="PS50902">
    <property type="entry name" value="FLAVODOXIN_LIKE"/>
    <property type="match status" value="1"/>
</dbReference>